<evidence type="ECO:0000313" key="14">
    <source>
        <dbReference type="Proteomes" id="UP000614601"/>
    </source>
</evidence>
<evidence type="ECO:0000256" key="4">
    <source>
        <dbReference type="ARBA" id="ARBA00022553"/>
    </source>
</evidence>
<evidence type="ECO:0000256" key="10">
    <source>
        <dbReference type="SAM" id="MobiDB-lite"/>
    </source>
</evidence>
<dbReference type="CDD" id="cd03569">
    <property type="entry name" value="VHS_Hrs"/>
    <property type="match status" value="1"/>
</dbReference>
<dbReference type="OrthoDB" id="957735at2759"/>
<dbReference type="Pfam" id="PF12210">
    <property type="entry name" value="Hrs_helical"/>
    <property type="match status" value="1"/>
</dbReference>
<comment type="subcellular location">
    <subcellularLocation>
        <location evidence="1">Cytoplasm</location>
    </subcellularLocation>
</comment>
<dbReference type="GO" id="GO:0005769">
    <property type="term" value="C:early endosome"/>
    <property type="evidence" value="ECO:0007669"/>
    <property type="project" value="TreeGrafter"/>
</dbReference>
<dbReference type="GO" id="GO:0031623">
    <property type="term" value="P:receptor internalization"/>
    <property type="evidence" value="ECO:0007669"/>
    <property type="project" value="TreeGrafter"/>
</dbReference>
<feature type="compositionally biased region" description="Low complexity" evidence="10">
    <location>
        <begin position="556"/>
        <end position="588"/>
    </location>
</feature>
<evidence type="ECO:0000259" key="12">
    <source>
        <dbReference type="PROSITE" id="PS50179"/>
    </source>
</evidence>
<dbReference type="InterPro" id="IPR024641">
    <property type="entry name" value="HRS_helical"/>
</dbReference>
<organism evidence="13 14">
    <name type="scientific">Bursaphelenchus okinawaensis</name>
    <dbReference type="NCBI Taxonomy" id="465554"/>
    <lineage>
        <taxon>Eukaryota</taxon>
        <taxon>Metazoa</taxon>
        <taxon>Ecdysozoa</taxon>
        <taxon>Nematoda</taxon>
        <taxon>Chromadorea</taxon>
        <taxon>Rhabditida</taxon>
        <taxon>Tylenchina</taxon>
        <taxon>Tylenchomorpha</taxon>
        <taxon>Aphelenchoidea</taxon>
        <taxon>Aphelenchoididae</taxon>
        <taxon>Bursaphelenchus</taxon>
    </lineage>
</organism>
<dbReference type="InterPro" id="IPR008942">
    <property type="entry name" value="ENTH_VHS"/>
</dbReference>
<dbReference type="InterPro" id="IPR011011">
    <property type="entry name" value="Znf_FYVE_PHD"/>
</dbReference>
<evidence type="ECO:0000259" key="11">
    <source>
        <dbReference type="PROSITE" id="PS50178"/>
    </source>
</evidence>
<feature type="region of interest" description="Disordered" evidence="10">
    <location>
        <begin position="236"/>
        <end position="295"/>
    </location>
</feature>
<evidence type="ECO:0000256" key="5">
    <source>
        <dbReference type="ARBA" id="ARBA00022723"/>
    </source>
</evidence>
<keyword evidence="14" id="KW-1185">Reference proteome</keyword>
<evidence type="ECO:0000256" key="2">
    <source>
        <dbReference type="ARBA" id="ARBA00015450"/>
    </source>
</evidence>
<dbReference type="PANTHER" id="PTHR46275">
    <property type="entry name" value="HEPATOCYTE GROWTH FACTOR-REGULATED TYROSINE KINASE SUBSTRATE"/>
    <property type="match status" value="1"/>
</dbReference>
<accession>A0A811L1J6</accession>
<dbReference type="EMBL" id="CAJFCW020000004">
    <property type="protein sequence ID" value="CAG9114827.1"/>
    <property type="molecule type" value="Genomic_DNA"/>
</dbReference>
<dbReference type="Pfam" id="PF01363">
    <property type="entry name" value="FYVE"/>
    <property type="match status" value="1"/>
</dbReference>
<dbReference type="CDD" id="cd15720">
    <property type="entry name" value="FYVE_Hrs"/>
    <property type="match status" value="1"/>
</dbReference>
<feature type="compositionally biased region" description="Polar residues" evidence="10">
    <location>
        <begin position="615"/>
        <end position="654"/>
    </location>
</feature>
<protein>
    <recommendedName>
        <fullName evidence="2">Hepatocyte growth factor-regulated tyrosine kinase substrate</fullName>
    </recommendedName>
</protein>
<feature type="domain" description="FYVE-type" evidence="11">
    <location>
        <begin position="157"/>
        <end position="217"/>
    </location>
</feature>
<feature type="region of interest" description="Disordered" evidence="10">
    <location>
        <begin position="506"/>
        <end position="654"/>
    </location>
</feature>
<evidence type="ECO:0000256" key="7">
    <source>
        <dbReference type="ARBA" id="ARBA00022833"/>
    </source>
</evidence>
<dbReference type="SUPFAM" id="SSF48464">
    <property type="entry name" value="ENTH/VHS domain"/>
    <property type="match status" value="1"/>
</dbReference>
<dbReference type="Gene3D" id="1.20.5.1940">
    <property type="match status" value="1"/>
</dbReference>
<dbReference type="Pfam" id="PF00790">
    <property type="entry name" value="VHS"/>
    <property type="match status" value="1"/>
</dbReference>
<feature type="compositionally biased region" description="Low complexity" evidence="10">
    <location>
        <begin position="596"/>
        <end position="614"/>
    </location>
</feature>
<feature type="compositionally biased region" description="Low complexity" evidence="10">
    <location>
        <begin position="732"/>
        <end position="756"/>
    </location>
</feature>
<dbReference type="InterPro" id="IPR002014">
    <property type="entry name" value="VHS_dom"/>
</dbReference>
<sequence>MAKRFDRALEAATDQTLVEPYWEGILECVDLIRAGDVPVKAAVASIQKRFHHENPHVAHHGLLVLEACVKNCGKKFHNEISTKEFMDDLKNMVIEGAPDKVKNKILELLQCWSHAFSKYPQYKIVCDTHSFMKMYGFEFPTMKEADAMFMADSAPEWADGDNCFRCRSEFGVFNRKHHCRNCGQIFCGKCSNREMVLPQFGIEKNVRVCEACFTKKHQEIQKNELDKLESALNSHEAKAIAESEAEEKRRQQELKEKEEEELQLALAISQSEAEAKEKDRQRSFSTVKDEPTPSVSIYSGVAQALEPESDPSLAQYLDRDYWERRQASREIDASAPPASEISFSMASSYGQHNNVSHNATPTNDNIDGISQQLANITVRPLAENEVEDTAKFCEFLKDRIETMNNRMLSNMNRGRSIVYDSAIHALFEELTRQHCDVLNRIDRLDTDREYFESLQDKLSEIQVARQAVNSLREEHCRMREEKQAEEQRQRQHQMQMQLDLMRQKKASMLMQQRDEALSRFQTQQAEIQRRRMEAQYQHQHQMQGGYPPQYYPPGYPQQYPQDQHQGYANSSQTNGQVNGMGQQVNGQTHQVNGLNPVPSSMPSQPPQYGYQQGQIASGVSSNPNLNGYHQQSTPVSSVPSGISAVNSAPSMTDVHQQQYGTTVFGQSAGQQGQVHQQGQGQAHGQQVQVVGPQGQVQGQPSHAQGQVQHPNQPTPVQHQAQSQNPNLPPQGQPGQLPQYQSMGYPQQYGYQYPNSSAPQPFYGHPDPNQQFYGAQPQGYPGYYQGGYPPQQQAPAPQAPPPPADDAPLISFD</sequence>
<evidence type="ECO:0000256" key="1">
    <source>
        <dbReference type="ARBA" id="ARBA00004496"/>
    </source>
</evidence>
<feature type="compositionally biased region" description="Low complexity" evidence="10">
    <location>
        <begin position="666"/>
        <end position="701"/>
    </location>
</feature>
<keyword evidence="7" id="KW-0862">Zinc</keyword>
<proteinExistence type="predicted"/>
<dbReference type="EMBL" id="CAJFDH010000004">
    <property type="protein sequence ID" value="CAD5221263.1"/>
    <property type="molecule type" value="Genomic_DNA"/>
</dbReference>
<dbReference type="SUPFAM" id="SSF57903">
    <property type="entry name" value="FYVE/PHD zinc finger"/>
    <property type="match status" value="1"/>
</dbReference>
<feature type="compositionally biased region" description="Basic and acidic residues" evidence="10">
    <location>
        <begin position="236"/>
        <end position="257"/>
    </location>
</feature>
<evidence type="ECO:0000256" key="3">
    <source>
        <dbReference type="ARBA" id="ARBA00022490"/>
    </source>
</evidence>
<evidence type="ECO:0000313" key="13">
    <source>
        <dbReference type="EMBL" id="CAD5221263.1"/>
    </source>
</evidence>
<dbReference type="Gene3D" id="1.25.40.90">
    <property type="match status" value="1"/>
</dbReference>
<keyword evidence="5" id="KW-0479">Metal-binding</keyword>
<dbReference type="InterPro" id="IPR017073">
    <property type="entry name" value="HGS/VPS27"/>
</dbReference>
<feature type="compositionally biased region" description="Low complexity" evidence="10">
    <location>
        <begin position="535"/>
        <end position="548"/>
    </location>
</feature>
<dbReference type="SMART" id="SM00288">
    <property type="entry name" value="VHS"/>
    <property type="match status" value="1"/>
</dbReference>
<evidence type="ECO:0000256" key="6">
    <source>
        <dbReference type="ARBA" id="ARBA00022771"/>
    </source>
</evidence>
<comment type="caution">
    <text evidence="13">The sequence shown here is derived from an EMBL/GenBank/DDBJ whole genome shotgun (WGS) entry which is preliminary data.</text>
</comment>
<dbReference type="AlphaFoldDB" id="A0A811L1J6"/>
<dbReference type="Gene3D" id="3.30.40.10">
    <property type="entry name" value="Zinc/RING finger domain, C3HC4 (zinc finger)"/>
    <property type="match status" value="1"/>
</dbReference>
<name>A0A811L1J6_9BILA</name>
<feature type="compositionally biased region" description="Low complexity" evidence="10">
    <location>
        <begin position="772"/>
        <end position="795"/>
    </location>
</feature>
<feature type="compositionally biased region" description="Polar residues" evidence="10">
    <location>
        <begin position="702"/>
        <end position="720"/>
    </location>
</feature>
<keyword evidence="3" id="KW-0963">Cytoplasm</keyword>
<dbReference type="PROSITE" id="PS50330">
    <property type="entry name" value="UIM"/>
    <property type="match status" value="1"/>
</dbReference>
<feature type="compositionally biased region" description="Basic and acidic residues" evidence="10">
    <location>
        <begin position="273"/>
        <end position="291"/>
    </location>
</feature>
<dbReference type="InterPro" id="IPR003903">
    <property type="entry name" value="UIM_dom"/>
</dbReference>
<gene>
    <name evidence="13" type="ORF">BOKJ2_LOCUS9357</name>
</gene>
<dbReference type="PANTHER" id="PTHR46275:SF1">
    <property type="entry name" value="HEPATOCYTE GROWTH FACTOR-REGULATED TYROSINE KINASE SUBSTRATE"/>
    <property type="match status" value="1"/>
</dbReference>
<keyword evidence="4" id="KW-0597">Phosphoprotein</keyword>
<dbReference type="GO" id="GO:0008270">
    <property type="term" value="F:zinc ion binding"/>
    <property type="evidence" value="ECO:0007669"/>
    <property type="project" value="UniProtKB-KW"/>
</dbReference>
<feature type="coiled-coil region" evidence="9">
    <location>
        <begin position="454"/>
        <end position="504"/>
    </location>
</feature>
<dbReference type="PIRSF" id="PIRSF036956">
    <property type="entry name" value="Hrs_Vps27"/>
    <property type="match status" value="1"/>
</dbReference>
<evidence type="ECO:0000256" key="8">
    <source>
        <dbReference type="PROSITE-ProRule" id="PRU00091"/>
    </source>
</evidence>
<dbReference type="Proteomes" id="UP000783686">
    <property type="component" value="Unassembled WGS sequence"/>
</dbReference>
<keyword evidence="9" id="KW-0175">Coiled coil</keyword>
<dbReference type="Proteomes" id="UP000614601">
    <property type="component" value="Unassembled WGS sequence"/>
</dbReference>
<dbReference type="PROSITE" id="PS50179">
    <property type="entry name" value="VHS"/>
    <property type="match status" value="1"/>
</dbReference>
<dbReference type="InterPro" id="IPR017455">
    <property type="entry name" value="Znf_FYVE-rel"/>
</dbReference>
<dbReference type="SMART" id="SM00064">
    <property type="entry name" value="FYVE"/>
    <property type="match status" value="1"/>
</dbReference>
<evidence type="ECO:0000256" key="9">
    <source>
        <dbReference type="SAM" id="Coils"/>
    </source>
</evidence>
<feature type="domain" description="VHS" evidence="12">
    <location>
        <begin position="12"/>
        <end position="140"/>
    </location>
</feature>
<dbReference type="GO" id="GO:0043130">
    <property type="term" value="F:ubiquitin binding"/>
    <property type="evidence" value="ECO:0007669"/>
    <property type="project" value="InterPro"/>
</dbReference>
<dbReference type="InterPro" id="IPR013083">
    <property type="entry name" value="Znf_RING/FYVE/PHD"/>
</dbReference>
<dbReference type="GO" id="GO:0035091">
    <property type="term" value="F:phosphatidylinositol binding"/>
    <property type="evidence" value="ECO:0007669"/>
    <property type="project" value="InterPro"/>
</dbReference>
<dbReference type="InterPro" id="IPR000306">
    <property type="entry name" value="Znf_FYVE"/>
</dbReference>
<dbReference type="PROSITE" id="PS50178">
    <property type="entry name" value="ZF_FYVE"/>
    <property type="match status" value="1"/>
</dbReference>
<reference evidence="13" key="1">
    <citation type="submission" date="2020-09" db="EMBL/GenBank/DDBJ databases">
        <authorList>
            <person name="Kikuchi T."/>
        </authorList>
    </citation>
    <scope>NUCLEOTIDE SEQUENCE</scope>
    <source>
        <strain evidence="13">SH1</strain>
    </source>
</reference>
<feature type="region of interest" description="Disordered" evidence="10">
    <location>
        <begin position="666"/>
        <end position="812"/>
    </location>
</feature>
<keyword evidence="6 8" id="KW-0863">Zinc-finger</keyword>
<dbReference type="GO" id="GO:0032456">
    <property type="term" value="P:endocytic recycling"/>
    <property type="evidence" value="ECO:0007669"/>
    <property type="project" value="TreeGrafter"/>
</dbReference>